<dbReference type="PANTHER" id="PTHR11071:SF561">
    <property type="entry name" value="PEPTIDYL-PROLYL CIS-TRANS ISOMERASE D-RELATED"/>
    <property type="match status" value="1"/>
</dbReference>
<evidence type="ECO:0000313" key="8">
    <source>
        <dbReference type="EMBL" id="KAL1523438.1"/>
    </source>
</evidence>
<dbReference type="InterPro" id="IPR029000">
    <property type="entry name" value="Cyclophilin-like_dom_sf"/>
</dbReference>
<dbReference type="GO" id="GO:0016018">
    <property type="term" value="F:cyclosporin A binding"/>
    <property type="evidence" value="ECO:0007669"/>
    <property type="project" value="TreeGrafter"/>
</dbReference>
<dbReference type="PANTHER" id="PTHR11071">
    <property type="entry name" value="PEPTIDYL-PROLYL CIS-TRANS ISOMERASE"/>
    <property type="match status" value="1"/>
</dbReference>
<feature type="domain" description="PPIase cyclophilin-type" evidence="6">
    <location>
        <begin position="340"/>
        <end position="496"/>
    </location>
</feature>
<dbReference type="Gene3D" id="1.10.220.160">
    <property type="match status" value="1"/>
</dbReference>
<evidence type="ECO:0000313" key="9">
    <source>
        <dbReference type="Proteomes" id="UP001515480"/>
    </source>
</evidence>
<dbReference type="AlphaFoldDB" id="A0AB34JQK6"/>
<dbReference type="EMBL" id="JBGBPQ010000006">
    <property type="protein sequence ID" value="KAL1523438.1"/>
    <property type="molecule type" value="Genomic_DNA"/>
</dbReference>
<evidence type="ECO:0000259" key="7">
    <source>
        <dbReference type="PROSITE" id="PS50280"/>
    </source>
</evidence>
<dbReference type="SUPFAM" id="SSF82199">
    <property type="entry name" value="SET domain"/>
    <property type="match status" value="1"/>
</dbReference>
<dbReference type="Gene3D" id="2.170.270.10">
    <property type="entry name" value="SET domain"/>
    <property type="match status" value="1"/>
</dbReference>
<dbReference type="PROSITE" id="PS50280">
    <property type="entry name" value="SET"/>
    <property type="match status" value="1"/>
</dbReference>
<feature type="compositionally biased region" description="Pro residues" evidence="5">
    <location>
        <begin position="169"/>
        <end position="178"/>
    </location>
</feature>
<protein>
    <recommendedName>
        <fullName evidence="2">peptidylprolyl isomerase</fullName>
        <ecNumber evidence="2">5.2.1.8</ecNumber>
    </recommendedName>
</protein>
<evidence type="ECO:0000256" key="4">
    <source>
        <dbReference type="ARBA" id="ARBA00023235"/>
    </source>
</evidence>
<dbReference type="PROSITE" id="PS00170">
    <property type="entry name" value="CSA_PPIASE_1"/>
    <property type="match status" value="1"/>
</dbReference>
<reference evidence="8 9" key="1">
    <citation type="journal article" date="2024" name="Science">
        <title>Giant polyketide synthase enzymes in the biosynthesis of giant marine polyether toxins.</title>
        <authorList>
            <person name="Fallon T.R."/>
            <person name="Shende V.V."/>
            <person name="Wierzbicki I.H."/>
            <person name="Pendleton A.L."/>
            <person name="Watervoot N.F."/>
            <person name="Auber R.P."/>
            <person name="Gonzalez D.J."/>
            <person name="Wisecaver J.H."/>
            <person name="Moore B.S."/>
        </authorList>
    </citation>
    <scope>NUCLEOTIDE SEQUENCE [LARGE SCALE GENOMIC DNA]</scope>
    <source>
        <strain evidence="8 9">12B1</strain>
    </source>
</reference>
<dbReference type="SMART" id="SM00317">
    <property type="entry name" value="SET"/>
    <property type="match status" value="1"/>
</dbReference>
<keyword evidence="9" id="KW-1185">Reference proteome</keyword>
<evidence type="ECO:0000256" key="5">
    <source>
        <dbReference type="SAM" id="MobiDB-lite"/>
    </source>
</evidence>
<organism evidence="8 9">
    <name type="scientific">Prymnesium parvum</name>
    <name type="common">Toxic golden alga</name>
    <dbReference type="NCBI Taxonomy" id="97485"/>
    <lineage>
        <taxon>Eukaryota</taxon>
        <taxon>Haptista</taxon>
        <taxon>Haptophyta</taxon>
        <taxon>Prymnesiophyceae</taxon>
        <taxon>Prymnesiales</taxon>
        <taxon>Prymnesiaceae</taxon>
        <taxon>Prymnesium</taxon>
    </lineage>
</organism>
<dbReference type="SUPFAM" id="SSF50891">
    <property type="entry name" value="Cyclophilin-like"/>
    <property type="match status" value="1"/>
</dbReference>
<keyword evidence="4" id="KW-0413">Isomerase</keyword>
<comment type="catalytic activity">
    <reaction evidence="1">
        <text>[protein]-peptidylproline (omega=180) = [protein]-peptidylproline (omega=0)</text>
        <dbReference type="Rhea" id="RHEA:16237"/>
        <dbReference type="Rhea" id="RHEA-COMP:10747"/>
        <dbReference type="Rhea" id="RHEA-COMP:10748"/>
        <dbReference type="ChEBI" id="CHEBI:83833"/>
        <dbReference type="ChEBI" id="CHEBI:83834"/>
        <dbReference type="EC" id="5.2.1.8"/>
    </reaction>
</comment>
<dbReference type="InterPro" id="IPR001214">
    <property type="entry name" value="SET_dom"/>
</dbReference>
<dbReference type="GO" id="GO:0006457">
    <property type="term" value="P:protein folding"/>
    <property type="evidence" value="ECO:0007669"/>
    <property type="project" value="InterPro"/>
</dbReference>
<dbReference type="PROSITE" id="PS50072">
    <property type="entry name" value="CSA_PPIASE_2"/>
    <property type="match status" value="1"/>
</dbReference>
<dbReference type="Gene3D" id="2.40.100.10">
    <property type="entry name" value="Cyclophilin-like"/>
    <property type="match status" value="1"/>
</dbReference>
<gene>
    <name evidence="8" type="ORF">AB1Y20_018378</name>
</gene>
<dbReference type="InterPro" id="IPR020892">
    <property type="entry name" value="Cyclophilin-type_PPIase_CS"/>
</dbReference>
<dbReference type="CDD" id="cd20071">
    <property type="entry name" value="SET_SMYD"/>
    <property type="match status" value="1"/>
</dbReference>
<evidence type="ECO:0000256" key="3">
    <source>
        <dbReference type="ARBA" id="ARBA00023110"/>
    </source>
</evidence>
<dbReference type="GO" id="GO:0005737">
    <property type="term" value="C:cytoplasm"/>
    <property type="evidence" value="ECO:0007669"/>
    <property type="project" value="TreeGrafter"/>
</dbReference>
<comment type="caution">
    <text evidence="8">The sequence shown here is derived from an EMBL/GenBank/DDBJ whole genome shotgun (WGS) entry which is preliminary data.</text>
</comment>
<dbReference type="PRINTS" id="PR00153">
    <property type="entry name" value="CSAPPISMRASE"/>
</dbReference>
<feature type="region of interest" description="Disordered" evidence="5">
    <location>
        <begin position="169"/>
        <end position="188"/>
    </location>
</feature>
<evidence type="ECO:0000256" key="2">
    <source>
        <dbReference type="ARBA" id="ARBA00013194"/>
    </source>
</evidence>
<accession>A0AB34JQK6</accession>
<dbReference type="InterPro" id="IPR046341">
    <property type="entry name" value="SET_dom_sf"/>
</dbReference>
<dbReference type="Proteomes" id="UP001515480">
    <property type="component" value="Unassembled WGS sequence"/>
</dbReference>
<dbReference type="FunFam" id="2.40.100.10:FF:000013">
    <property type="entry name" value="Peptidyl-prolyl cis-trans isomerase"/>
    <property type="match status" value="1"/>
</dbReference>
<name>A0AB34JQK6_PRYPA</name>
<feature type="domain" description="SET" evidence="7">
    <location>
        <begin position="37"/>
        <end position="290"/>
    </location>
</feature>
<sequence>MRTIQCTLPSHAAPLHLSCIARAATAATWRARRALLPLVALRDARLKGRAIHAARPFEKGALILEESPVIVARSAAGRCVGCRHARDARLALFGGAHSAGCYWAEAERRVELRRAREWHRELCEKIAQTDPAQRANYTRVCCLLALVIQACASGALRAWLLEALRPSKACPPPSPPPSRSRAEESDPHVKDTRAFAERFAMVLPDPNGRAEESTGRASQEWRDELFRLLMRLQTNLFYLDDTTIGIYPSAWLCEHACRPNARLSVDDVGTLRLVACRAIAAGAPIAFSYADATSSSPGHELADDDYEERRQRISQELGFTCCCDACVEDELRYSRNPRVFFDISIDGRSVGRIVMLLRADVVPKTAENFRALCTGECAHREREARLSYKGSVFHRIIPDFMCQGGAGEESIYGGKFPDESFKLKHTGPGVLSMANSGPDTNGTGFFICTTKTFWNDGKHVVFGRVIDGMDVVYVIEKAGSSTGTPSARVVVMDCGQL</sequence>
<evidence type="ECO:0000259" key="6">
    <source>
        <dbReference type="PROSITE" id="PS50072"/>
    </source>
</evidence>
<dbReference type="GO" id="GO:0003755">
    <property type="term" value="F:peptidyl-prolyl cis-trans isomerase activity"/>
    <property type="evidence" value="ECO:0007669"/>
    <property type="project" value="UniProtKB-KW"/>
</dbReference>
<dbReference type="Pfam" id="PF00856">
    <property type="entry name" value="SET"/>
    <property type="match status" value="1"/>
</dbReference>
<evidence type="ECO:0000256" key="1">
    <source>
        <dbReference type="ARBA" id="ARBA00000971"/>
    </source>
</evidence>
<dbReference type="Gene3D" id="6.10.140.2220">
    <property type="match status" value="1"/>
</dbReference>
<keyword evidence="3" id="KW-0697">Rotamase</keyword>
<proteinExistence type="predicted"/>
<dbReference type="InterPro" id="IPR002130">
    <property type="entry name" value="Cyclophilin-type_PPIase_dom"/>
</dbReference>
<dbReference type="Pfam" id="PF00160">
    <property type="entry name" value="Pro_isomerase"/>
    <property type="match status" value="1"/>
</dbReference>
<dbReference type="CDD" id="cd01926">
    <property type="entry name" value="cyclophilin_ABH_like"/>
    <property type="match status" value="1"/>
</dbReference>
<dbReference type="EC" id="5.2.1.8" evidence="2"/>